<proteinExistence type="predicted"/>
<dbReference type="EMBL" id="UGPZ01000003">
    <property type="protein sequence ID" value="STY93197.1"/>
    <property type="molecule type" value="Genomic_DNA"/>
</dbReference>
<evidence type="ECO:0000256" key="1">
    <source>
        <dbReference type="SAM" id="Coils"/>
    </source>
</evidence>
<evidence type="ECO:0000313" key="2">
    <source>
        <dbReference type="EMBL" id="STY93197.1"/>
    </source>
</evidence>
<evidence type="ECO:0000313" key="3">
    <source>
        <dbReference type="Proteomes" id="UP000254133"/>
    </source>
</evidence>
<feature type="coiled-coil region" evidence="1">
    <location>
        <begin position="87"/>
        <end position="128"/>
    </location>
</feature>
<dbReference type="RefSeq" id="WP_115369600.1">
    <property type="nucleotide sequence ID" value="NZ_UGPZ01000003.1"/>
</dbReference>
<name>A0A378Q256_MORBO</name>
<dbReference type="Proteomes" id="UP000254133">
    <property type="component" value="Unassembled WGS sequence"/>
</dbReference>
<organism evidence="2 3">
    <name type="scientific">Moraxella bovis</name>
    <dbReference type="NCBI Taxonomy" id="476"/>
    <lineage>
        <taxon>Bacteria</taxon>
        <taxon>Pseudomonadati</taxon>
        <taxon>Pseudomonadota</taxon>
        <taxon>Gammaproteobacteria</taxon>
        <taxon>Moraxellales</taxon>
        <taxon>Moraxellaceae</taxon>
        <taxon>Moraxella</taxon>
    </lineage>
</organism>
<dbReference type="AlphaFoldDB" id="A0A378Q256"/>
<gene>
    <name evidence="2" type="ORF">NCTC9426_01916</name>
</gene>
<sequence>MILFQRGNLKIGKRRGHFIGDPTLSNRADGDLLIIDLFFISILHFTPNIKLTNAIKRLVTDKLDFSWHVNVSTAKHIAGKQGYAEGQERAEKERQHYYDLCQKHEKELNQLRRENGNLKEAFRILANDKAVTMAWDEFIKEFKRMGIEK</sequence>
<reference evidence="2 3" key="1">
    <citation type="submission" date="2018-06" db="EMBL/GenBank/DDBJ databases">
        <authorList>
            <consortium name="Pathogen Informatics"/>
            <person name="Doyle S."/>
        </authorList>
    </citation>
    <scope>NUCLEOTIDE SEQUENCE [LARGE SCALE GENOMIC DNA]</scope>
    <source>
        <strain evidence="2 3">NCTC9426</strain>
    </source>
</reference>
<keyword evidence="1" id="KW-0175">Coiled coil</keyword>
<accession>A0A378Q256</accession>
<protein>
    <submittedName>
        <fullName evidence="2">Uncharacterized protein</fullName>
    </submittedName>
</protein>